<reference evidence="1 2" key="1">
    <citation type="submission" date="2017-12" db="EMBL/GenBank/DDBJ databases">
        <title>Sequencing, de novo assembly and annotation of complete genome of a new Thraustochytrid species, strain FCC1311.</title>
        <authorList>
            <person name="Sedici K."/>
            <person name="Godart F."/>
            <person name="Aiese Cigliano R."/>
            <person name="Sanseverino W."/>
            <person name="Barakat M."/>
            <person name="Ortet P."/>
            <person name="Marechal E."/>
            <person name="Cagnac O."/>
            <person name="Amato A."/>
        </authorList>
    </citation>
    <scope>NUCLEOTIDE SEQUENCE [LARGE SCALE GENOMIC DNA]</scope>
</reference>
<dbReference type="InParanoid" id="A0A2R5GL11"/>
<name>A0A2R5GL11_9STRA</name>
<dbReference type="GO" id="GO:0045505">
    <property type="term" value="F:dynein intermediate chain binding"/>
    <property type="evidence" value="ECO:0007669"/>
    <property type="project" value="TreeGrafter"/>
</dbReference>
<keyword evidence="2" id="KW-1185">Reference proteome</keyword>
<comment type="caution">
    <text evidence="1">The sequence shown here is derived from an EMBL/GenBank/DDBJ whole genome shotgun (WGS) entry which is preliminary data.</text>
</comment>
<evidence type="ECO:0000313" key="1">
    <source>
        <dbReference type="EMBL" id="GBG31325.1"/>
    </source>
</evidence>
<proteinExistence type="predicted"/>
<dbReference type="AlphaFoldDB" id="A0A2R5GL11"/>
<dbReference type="EMBL" id="BEYU01000095">
    <property type="protein sequence ID" value="GBG31325.1"/>
    <property type="molecule type" value="Genomic_DNA"/>
</dbReference>
<dbReference type="OrthoDB" id="10248487at2759"/>
<accession>A0A2R5GL11</accession>
<dbReference type="GO" id="GO:0007018">
    <property type="term" value="P:microtubule-based movement"/>
    <property type="evidence" value="ECO:0007669"/>
    <property type="project" value="TreeGrafter"/>
</dbReference>
<protein>
    <submittedName>
        <fullName evidence="1">Dynein light chain Tctex-type 1</fullName>
    </submittedName>
</protein>
<dbReference type="PANTHER" id="PTHR21255">
    <property type="entry name" value="T-COMPLEX-ASSOCIATED-TESTIS-EXPRESSED 1/ DYNEIN LIGHT CHAIN"/>
    <property type="match status" value="1"/>
</dbReference>
<dbReference type="InterPro" id="IPR038586">
    <property type="entry name" value="Tctex-1-like_sf"/>
</dbReference>
<dbReference type="Pfam" id="PF03645">
    <property type="entry name" value="Tctex-1"/>
    <property type="match status" value="1"/>
</dbReference>
<dbReference type="GO" id="GO:0005737">
    <property type="term" value="C:cytoplasm"/>
    <property type="evidence" value="ECO:0007669"/>
    <property type="project" value="TreeGrafter"/>
</dbReference>
<dbReference type="GO" id="GO:0005868">
    <property type="term" value="C:cytoplasmic dynein complex"/>
    <property type="evidence" value="ECO:0007669"/>
    <property type="project" value="TreeGrafter"/>
</dbReference>
<dbReference type="Gene3D" id="3.30.1140.40">
    <property type="entry name" value="Tctex-1"/>
    <property type="match status" value="1"/>
</dbReference>
<gene>
    <name evidence="1" type="ORF">FCC1311_075482</name>
</gene>
<sequence length="139" mass="15699">MMDDGLEHDFDAELAVKAIRKAIKDTFDGQKCVDVERKNMDKWSKSISESILKQCQDNCNCKYAVTLVIGQKVGAGFTAHNKMLWDCNHVEDGGDTFVKVSWENETIHVLVTLYAIKVMAYFSQEQVRALKAMDFDAGL</sequence>
<dbReference type="Proteomes" id="UP000241890">
    <property type="component" value="Unassembled WGS sequence"/>
</dbReference>
<organism evidence="1 2">
    <name type="scientific">Hondaea fermentalgiana</name>
    <dbReference type="NCBI Taxonomy" id="2315210"/>
    <lineage>
        <taxon>Eukaryota</taxon>
        <taxon>Sar</taxon>
        <taxon>Stramenopiles</taxon>
        <taxon>Bigyra</taxon>
        <taxon>Labyrinthulomycetes</taxon>
        <taxon>Thraustochytrida</taxon>
        <taxon>Thraustochytriidae</taxon>
        <taxon>Hondaea</taxon>
    </lineage>
</organism>
<evidence type="ECO:0000313" key="2">
    <source>
        <dbReference type="Proteomes" id="UP000241890"/>
    </source>
</evidence>
<dbReference type="CDD" id="cd21455">
    <property type="entry name" value="DLC-like_DYNLT1_DYNLT3"/>
    <property type="match status" value="1"/>
</dbReference>
<dbReference type="InterPro" id="IPR005334">
    <property type="entry name" value="Tctex-1-like"/>
</dbReference>